<reference evidence="3" key="1">
    <citation type="journal article" date="2019" name="Int. J. Syst. Evol. Microbiol.">
        <title>The Global Catalogue of Microorganisms (GCM) 10K type strain sequencing project: providing services to taxonomists for standard genome sequencing and annotation.</title>
        <authorList>
            <consortium name="The Broad Institute Genomics Platform"/>
            <consortium name="The Broad Institute Genome Sequencing Center for Infectious Disease"/>
            <person name="Wu L."/>
            <person name="Ma J."/>
        </authorList>
    </citation>
    <scope>NUCLEOTIDE SEQUENCE [LARGE SCALE GENOMIC DNA]</scope>
    <source>
        <strain evidence="3">IBRC-M 10813</strain>
    </source>
</reference>
<organism evidence="2 3">
    <name type="scientific">Salinithrix halophila</name>
    <dbReference type="NCBI Taxonomy" id="1485204"/>
    <lineage>
        <taxon>Bacteria</taxon>
        <taxon>Bacillati</taxon>
        <taxon>Bacillota</taxon>
        <taxon>Bacilli</taxon>
        <taxon>Bacillales</taxon>
        <taxon>Thermoactinomycetaceae</taxon>
        <taxon>Salinithrix</taxon>
    </lineage>
</organism>
<comment type="caution">
    <text evidence="2">The sequence shown here is derived from an EMBL/GenBank/DDBJ whole genome shotgun (WGS) entry which is preliminary data.</text>
</comment>
<proteinExistence type="predicted"/>
<keyword evidence="3" id="KW-1185">Reference proteome</keyword>
<dbReference type="Proteomes" id="UP001595843">
    <property type="component" value="Unassembled WGS sequence"/>
</dbReference>
<evidence type="ECO:0000313" key="2">
    <source>
        <dbReference type="EMBL" id="MFC4076579.1"/>
    </source>
</evidence>
<accession>A0ABV8JDB0</accession>
<evidence type="ECO:0000256" key="1">
    <source>
        <dbReference type="SAM" id="MobiDB-lite"/>
    </source>
</evidence>
<dbReference type="Pfam" id="PF09963">
    <property type="entry name" value="DUF2197"/>
    <property type="match status" value="1"/>
</dbReference>
<feature type="region of interest" description="Disordered" evidence="1">
    <location>
        <begin position="42"/>
        <end position="63"/>
    </location>
</feature>
<dbReference type="RefSeq" id="WP_380703645.1">
    <property type="nucleotide sequence ID" value="NZ_JBHSAP010000009.1"/>
</dbReference>
<name>A0ABV8JDB0_9BACL</name>
<protein>
    <submittedName>
        <fullName evidence="2">DUF2197 domain-containing protein</fullName>
    </submittedName>
</protein>
<dbReference type="EMBL" id="JBHSAP010000009">
    <property type="protein sequence ID" value="MFC4076579.1"/>
    <property type="molecule type" value="Genomic_DNA"/>
</dbReference>
<evidence type="ECO:0000313" key="3">
    <source>
        <dbReference type="Proteomes" id="UP001595843"/>
    </source>
</evidence>
<sequence length="63" mass="7486">MNVSCVLCDRLFSPTSFQEKKLRKHPHRIFLCPDCHRRISERTRARKRSPQTRRNYGVKGSEA</sequence>
<gene>
    <name evidence="2" type="ORF">ACFOUO_07110</name>
</gene>
<dbReference type="InterPro" id="IPR019241">
    <property type="entry name" value="DUF2197"/>
</dbReference>